<dbReference type="EMBL" id="JAWCUD010000002">
    <property type="protein sequence ID" value="MDU0200959.1"/>
    <property type="molecule type" value="Genomic_DNA"/>
</dbReference>
<name>A0ABU3R9L2_9BACL</name>
<proteinExistence type="inferred from homology"/>
<feature type="domain" description="Nudix hydrolase" evidence="4">
    <location>
        <begin position="1"/>
        <end position="121"/>
    </location>
</feature>
<dbReference type="InterPro" id="IPR000086">
    <property type="entry name" value="NUDIX_hydrolase_dom"/>
</dbReference>
<organism evidence="5 6">
    <name type="scientific">Paenibacillus violae</name>
    <dbReference type="NCBI Taxonomy" id="3077234"/>
    <lineage>
        <taxon>Bacteria</taxon>
        <taxon>Bacillati</taxon>
        <taxon>Bacillota</taxon>
        <taxon>Bacilli</taxon>
        <taxon>Bacillales</taxon>
        <taxon>Paenibacillaceae</taxon>
        <taxon>Paenibacillus</taxon>
    </lineage>
</organism>
<keyword evidence="2 3" id="KW-0378">Hydrolase</keyword>
<sequence>MIAEAIIIQNNVVLMVKQYVERGDIVWNFPGGGIKEGESPEQACIREVREETGFDIQLKVLLKERNKKYSFIGEVVGGDLFLDTDNQDNLDIIEIAWIPLTELEKFDFITLPMLELAIKRVPYGIS</sequence>
<dbReference type="SUPFAM" id="SSF55811">
    <property type="entry name" value="Nudix"/>
    <property type="match status" value="1"/>
</dbReference>
<dbReference type="PANTHER" id="PTHR43046">
    <property type="entry name" value="GDP-MANNOSE MANNOSYL HYDROLASE"/>
    <property type="match status" value="1"/>
</dbReference>
<evidence type="ECO:0000313" key="6">
    <source>
        <dbReference type="Proteomes" id="UP001260980"/>
    </source>
</evidence>
<evidence type="ECO:0000256" key="3">
    <source>
        <dbReference type="RuleBase" id="RU003476"/>
    </source>
</evidence>
<dbReference type="PANTHER" id="PTHR43046:SF2">
    <property type="entry name" value="8-OXO-DGTP DIPHOSPHATASE-RELATED"/>
    <property type="match status" value="1"/>
</dbReference>
<evidence type="ECO:0000256" key="1">
    <source>
        <dbReference type="ARBA" id="ARBA00001946"/>
    </source>
</evidence>
<dbReference type="InterPro" id="IPR020084">
    <property type="entry name" value="NUDIX_hydrolase_CS"/>
</dbReference>
<evidence type="ECO:0000259" key="4">
    <source>
        <dbReference type="PROSITE" id="PS51462"/>
    </source>
</evidence>
<dbReference type="InterPro" id="IPR015797">
    <property type="entry name" value="NUDIX_hydrolase-like_dom_sf"/>
</dbReference>
<dbReference type="InterPro" id="IPR020476">
    <property type="entry name" value="Nudix_hydrolase"/>
</dbReference>
<dbReference type="Gene3D" id="3.90.79.10">
    <property type="entry name" value="Nucleoside Triphosphate Pyrophosphohydrolase"/>
    <property type="match status" value="1"/>
</dbReference>
<dbReference type="CDD" id="cd02883">
    <property type="entry name" value="NUDIX_Hydrolase"/>
    <property type="match status" value="1"/>
</dbReference>
<dbReference type="PROSITE" id="PS00893">
    <property type="entry name" value="NUDIX_BOX"/>
    <property type="match status" value="1"/>
</dbReference>
<dbReference type="RefSeq" id="WP_315950607.1">
    <property type="nucleotide sequence ID" value="NZ_JAWCUD010000002.1"/>
</dbReference>
<dbReference type="Proteomes" id="UP001260980">
    <property type="component" value="Unassembled WGS sequence"/>
</dbReference>
<evidence type="ECO:0000256" key="2">
    <source>
        <dbReference type="ARBA" id="ARBA00022801"/>
    </source>
</evidence>
<comment type="caution">
    <text evidence="5">The sequence shown here is derived from an EMBL/GenBank/DDBJ whole genome shotgun (WGS) entry which is preliminary data.</text>
</comment>
<dbReference type="Pfam" id="PF00293">
    <property type="entry name" value="NUDIX"/>
    <property type="match status" value="1"/>
</dbReference>
<protein>
    <submittedName>
        <fullName evidence="5">NUDIX domain-containing protein</fullName>
    </submittedName>
</protein>
<evidence type="ECO:0000313" key="5">
    <source>
        <dbReference type="EMBL" id="MDU0200959.1"/>
    </source>
</evidence>
<reference evidence="5 6" key="1">
    <citation type="submission" date="2023-10" db="EMBL/GenBank/DDBJ databases">
        <title>Paenibacillus strain PFR10 Genome sequencing and assembly.</title>
        <authorList>
            <person name="Kim I."/>
        </authorList>
    </citation>
    <scope>NUCLEOTIDE SEQUENCE [LARGE SCALE GENOMIC DNA]</scope>
    <source>
        <strain evidence="5 6">PFR10</strain>
    </source>
</reference>
<comment type="cofactor">
    <cofactor evidence="1">
        <name>Mg(2+)</name>
        <dbReference type="ChEBI" id="CHEBI:18420"/>
    </cofactor>
</comment>
<dbReference type="PRINTS" id="PR00502">
    <property type="entry name" value="NUDIXFAMILY"/>
</dbReference>
<dbReference type="PROSITE" id="PS51462">
    <property type="entry name" value="NUDIX"/>
    <property type="match status" value="1"/>
</dbReference>
<comment type="similarity">
    <text evidence="3">Belongs to the Nudix hydrolase family.</text>
</comment>
<gene>
    <name evidence="5" type="ORF">RQP52_07645</name>
</gene>
<accession>A0ABU3R9L2</accession>
<keyword evidence="6" id="KW-1185">Reference proteome</keyword>